<protein>
    <submittedName>
        <fullName evidence="4">NUDIX hydrolase</fullName>
    </submittedName>
</protein>
<dbReference type="CDD" id="cd24161">
    <property type="entry name" value="NUDIX_ADPRase_Ndx2"/>
    <property type="match status" value="1"/>
</dbReference>
<accession>A0A7X6KYF0</accession>
<feature type="domain" description="Nudix hydrolase" evidence="3">
    <location>
        <begin position="40"/>
        <end position="169"/>
    </location>
</feature>
<dbReference type="PANTHER" id="PTHR11839:SF18">
    <property type="entry name" value="NUDIX HYDROLASE DOMAIN-CONTAINING PROTEIN"/>
    <property type="match status" value="1"/>
</dbReference>
<keyword evidence="2 4" id="KW-0378">Hydrolase</keyword>
<comment type="caution">
    <text evidence="4">The sequence shown here is derived from an EMBL/GenBank/DDBJ whole genome shotgun (WGS) entry which is preliminary data.</text>
</comment>
<dbReference type="PANTHER" id="PTHR11839">
    <property type="entry name" value="UDP/ADP-SUGAR PYROPHOSPHATASE"/>
    <property type="match status" value="1"/>
</dbReference>
<dbReference type="GO" id="GO:0019693">
    <property type="term" value="P:ribose phosphate metabolic process"/>
    <property type="evidence" value="ECO:0007669"/>
    <property type="project" value="TreeGrafter"/>
</dbReference>
<sequence length="181" mass="19827">MHAWQTHDSRTVYENAWIRVREDAVTTPGGGRGIYGVVEVRHPAVFVVPVTDDDEVVLVEVERYTTGELSLEVPAGGSDGEDIEVAARRELREETGLDAEQWQHLGAVHSLNGVAHAPGHVLLARGLLPATEGHAQQEEGIVRVRQVGWHELFDLVRREEITDNETLGALLHAAVALGRVS</sequence>
<name>A0A7X6KYF0_9CELL</name>
<dbReference type="AlphaFoldDB" id="A0A7X6KYF0"/>
<evidence type="ECO:0000256" key="2">
    <source>
        <dbReference type="ARBA" id="ARBA00022801"/>
    </source>
</evidence>
<reference evidence="4 5" key="1">
    <citation type="submission" date="2020-04" db="EMBL/GenBank/DDBJ databases">
        <title>MicrobeNet Type strains.</title>
        <authorList>
            <person name="Nicholson A.C."/>
        </authorList>
    </citation>
    <scope>NUCLEOTIDE SEQUENCE [LARGE SCALE GENOMIC DNA]</scope>
    <source>
        <strain evidence="4 5">ATCC BAA-788</strain>
    </source>
</reference>
<gene>
    <name evidence="4" type="ORF">HGA03_17690</name>
</gene>
<evidence type="ECO:0000259" key="3">
    <source>
        <dbReference type="PROSITE" id="PS51462"/>
    </source>
</evidence>
<evidence type="ECO:0000313" key="5">
    <source>
        <dbReference type="Proteomes" id="UP000581206"/>
    </source>
</evidence>
<dbReference type="EMBL" id="JAAXOX010000016">
    <property type="protein sequence ID" value="NKY24495.1"/>
    <property type="molecule type" value="Genomic_DNA"/>
</dbReference>
<dbReference type="PROSITE" id="PS51462">
    <property type="entry name" value="NUDIX"/>
    <property type="match status" value="1"/>
</dbReference>
<dbReference type="InterPro" id="IPR015797">
    <property type="entry name" value="NUDIX_hydrolase-like_dom_sf"/>
</dbReference>
<dbReference type="SUPFAM" id="SSF55811">
    <property type="entry name" value="Nudix"/>
    <property type="match status" value="1"/>
</dbReference>
<evidence type="ECO:0000256" key="1">
    <source>
        <dbReference type="ARBA" id="ARBA00001946"/>
    </source>
</evidence>
<dbReference type="InterPro" id="IPR000086">
    <property type="entry name" value="NUDIX_hydrolase_dom"/>
</dbReference>
<dbReference type="Gene3D" id="3.90.79.10">
    <property type="entry name" value="Nucleoside Triphosphate Pyrophosphohydrolase"/>
    <property type="match status" value="1"/>
</dbReference>
<evidence type="ECO:0000313" key="4">
    <source>
        <dbReference type="EMBL" id="NKY24495.1"/>
    </source>
</evidence>
<keyword evidence="5" id="KW-1185">Reference proteome</keyword>
<dbReference type="Proteomes" id="UP000581206">
    <property type="component" value="Unassembled WGS sequence"/>
</dbReference>
<proteinExistence type="predicted"/>
<dbReference type="GO" id="GO:0006753">
    <property type="term" value="P:nucleoside phosphate metabolic process"/>
    <property type="evidence" value="ECO:0007669"/>
    <property type="project" value="TreeGrafter"/>
</dbReference>
<dbReference type="GO" id="GO:0016787">
    <property type="term" value="F:hydrolase activity"/>
    <property type="evidence" value="ECO:0007669"/>
    <property type="project" value="UniProtKB-KW"/>
</dbReference>
<organism evidence="4 5">
    <name type="scientific">Cellulomonas denverensis</name>
    <dbReference type="NCBI Taxonomy" id="264297"/>
    <lineage>
        <taxon>Bacteria</taxon>
        <taxon>Bacillati</taxon>
        <taxon>Actinomycetota</taxon>
        <taxon>Actinomycetes</taxon>
        <taxon>Micrococcales</taxon>
        <taxon>Cellulomonadaceae</taxon>
        <taxon>Cellulomonas</taxon>
    </lineage>
</organism>
<comment type="cofactor">
    <cofactor evidence="1">
        <name>Mg(2+)</name>
        <dbReference type="ChEBI" id="CHEBI:18420"/>
    </cofactor>
</comment>
<dbReference type="Pfam" id="PF00293">
    <property type="entry name" value="NUDIX"/>
    <property type="match status" value="1"/>
</dbReference>